<dbReference type="AlphaFoldDB" id="A0A0K1PXM4"/>
<dbReference type="InterPro" id="IPR005119">
    <property type="entry name" value="LysR_subst-bd"/>
</dbReference>
<reference evidence="6 7" key="1">
    <citation type="submission" date="2015-08" db="EMBL/GenBank/DDBJ databases">
        <authorList>
            <person name="Babu N.S."/>
            <person name="Beckwith C.J."/>
            <person name="Beseler K.G."/>
            <person name="Brison A."/>
            <person name="Carone J.V."/>
            <person name="Caskin T.P."/>
            <person name="Diamond M."/>
            <person name="Durham M.E."/>
            <person name="Foxe J.M."/>
            <person name="Go M."/>
            <person name="Henderson B.A."/>
            <person name="Jones I.B."/>
            <person name="McGettigan J.A."/>
            <person name="Micheletti S.J."/>
            <person name="Nasrallah M.E."/>
            <person name="Ortiz D."/>
            <person name="Piller C.R."/>
            <person name="Privatt S.R."/>
            <person name="Schneider S.L."/>
            <person name="Sharp S."/>
            <person name="Smith T.C."/>
            <person name="Stanton J.D."/>
            <person name="Ullery H.E."/>
            <person name="Wilson R.J."/>
            <person name="Serrano M.G."/>
            <person name="Buck G."/>
            <person name="Lee V."/>
            <person name="Wang Y."/>
            <person name="Carvalho R."/>
            <person name="Voegtly L."/>
            <person name="Shi R."/>
            <person name="Duckworth R."/>
            <person name="Johnson A."/>
            <person name="Loviza R."/>
            <person name="Walstead R."/>
            <person name="Shah Z."/>
            <person name="Kiflezghi M."/>
            <person name="Wade K."/>
            <person name="Ball S.L."/>
            <person name="Bradley K.W."/>
            <person name="Asai D.J."/>
            <person name="Bowman C.A."/>
            <person name="Russell D.A."/>
            <person name="Pope W.H."/>
            <person name="Jacobs-Sera D."/>
            <person name="Hendrix R.W."/>
            <person name="Hatfull G.F."/>
        </authorList>
    </citation>
    <scope>NUCLEOTIDE SEQUENCE [LARGE SCALE GENOMIC DNA]</scope>
    <source>
        <strain evidence="6 7">DSM 27648</strain>
    </source>
</reference>
<dbReference type="PANTHER" id="PTHR30537">
    <property type="entry name" value="HTH-TYPE TRANSCRIPTIONAL REGULATOR"/>
    <property type="match status" value="1"/>
</dbReference>
<dbReference type="InterPro" id="IPR036390">
    <property type="entry name" value="WH_DNA-bd_sf"/>
</dbReference>
<name>A0A0K1PXM4_9BACT</name>
<keyword evidence="2" id="KW-0805">Transcription regulation</keyword>
<dbReference type="PANTHER" id="PTHR30537:SF71">
    <property type="entry name" value="TRANSCRIPTIONAL REGULATORY PROTEIN"/>
    <property type="match status" value="1"/>
</dbReference>
<evidence type="ECO:0000259" key="5">
    <source>
        <dbReference type="PROSITE" id="PS50931"/>
    </source>
</evidence>
<dbReference type="GO" id="GO:0043565">
    <property type="term" value="F:sequence-specific DNA binding"/>
    <property type="evidence" value="ECO:0007669"/>
    <property type="project" value="TreeGrafter"/>
</dbReference>
<dbReference type="Gene3D" id="3.40.190.290">
    <property type="match status" value="1"/>
</dbReference>
<comment type="similarity">
    <text evidence="1">Belongs to the LysR transcriptional regulatory family.</text>
</comment>
<dbReference type="STRING" id="1391654.AKJ09_04558"/>
<accession>A0A0K1PXM4</accession>
<dbReference type="InterPro" id="IPR036388">
    <property type="entry name" value="WH-like_DNA-bd_sf"/>
</dbReference>
<evidence type="ECO:0000256" key="3">
    <source>
        <dbReference type="ARBA" id="ARBA00023125"/>
    </source>
</evidence>
<sequence>MEAKDFCDGRKAGWRHRPRAVVGDLRGCCRRRQLLRRRALARLDALGVSRAIDRIEERLGVRLLLRSTRALTVTVEGQAYLQLARRILVDLDDAEQLICDRGAPRGRLRVSAGLSHGRLCVVPLLGEFAKLYPQIVVDIALTDTLVDISAGHADVAVRFGPLADSTLTARKLSENGRVIVASRDYLARHGTPRSPEELLRHNCLNFDFRRAEPVWPFVRDGQKFSLPMRGNIEANNGETLGQLAAMGIGIARVGTFAVAAEIADGRLVPILEEFNPGDVEPVHAVFVGGSNTPARVRVFVDFLAARLS</sequence>
<keyword evidence="7" id="KW-1185">Reference proteome</keyword>
<dbReference type="SUPFAM" id="SSF46785">
    <property type="entry name" value="Winged helix' DNA-binding domain"/>
    <property type="match status" value="1"/>
</dbReference>
<evidence type="ECO:0000256" key="2">
    <source>
        <dbReference type="ARBA" id="ARBA00023015"/>
    </source>
</evidence>
<dbReference type="Pfam" id="PF03466">
    <property type="entry name" value="LysR_substrate"/>
    <property type="match status" value="1"/>
</dbReference>
<dbReference type="Proteomes" id="UP000064967">
    <property type="component" value="Chromosome"/>
</dbReference>
<dbReference type="GO" id="GO:0006351">
    <property type="term" value="P:DNA-templated transcription"/>
    <property type="evidence" value="ECO:0007669"/>
    <property type="project" value="TreeGrafter"/>
</dbReference>
<gene>
    <name evidence="6" type="ORF">AKJ09_04558</name>
</gene>
<dbReference type="PATRIC" id="fig|1391654.3.peg.4622"/>
<dbReference type="SUPFAM" id="SSF53850">
    <property type="entry name" value="Periplasmic binding protein-like II"/>
    <property type="match status" value="1"/>
</dbReference>
<protein>
    <submittedName>
        <fullName evidence="6">Transcriptional regulator, LysR family</fullName>
    </submittedName>
</protein>
<keyword evidence="4" id="KW-0804">Transcription</keyword>
<dbReference type="EMBL" id="CP012333">
    <property type="protein sequence ID" value="AKU97894.1"/>
    <property type="molecule type" value="Genomic_DNA"/>
</dbReference>
<dbReference type="GO" id="GO:0003700">
    <property type="term" value="F:DNA-binding transcription factor activity"/>
    <property type="evidence" value="ECO:0007669"/>
    <property type="project" value="InterPro"/>
</dbReference>
<evidence type="ECO:0000313" key="6">
    <source>
        <dbReference type="EMBL" id="AKU97894.1"/>
    </source>
</evidence>
<evidence type="ECO:0000256" key="1">
    <source>
        <dbReference type="ARBA" id="ARBA00009437"/>
    </source>
</evidence>
<proteinExistence type="inferred from homology"/>
<dbReference type="Gene3D" id="1.10.10.10">
    <property type="entry name" value="Winged helix-like DNA-binding domain superfamily/Winged helix DNA-binding domain"/>
    <property type="match status" value="1"/>
</dbReference>
<organism evidence="6 7">
    <name type="scientific">Labilithrix luteola</name>
    <dbReference type="NCBI Taxonomy" id="1391654"/>
    <lineage>
        <taxon>Bacteria</taxon>
        <taxon>Pseudomonadati</taxon>
        <taxon>Myxococcota</taxon>
        <taxon>Polyangia</taxon>
        <taxon>Polyangiales</taxon>
        <taxon>Labilitrichaceae</taxon>
        <taxon>Labilithrix</taxon>
    </lineage>
</organism>
<keyword evidence="3" id="KW-0238">DNA-binding</keyword>
<evidence type="ECO:0000313" key="7">
    <source>
        <dbReference type="Proteomes" id="UP000064967"/>
    </source>
</evidence>
<dbReference type="InterPro" id="IPR058163">
    <property type="entry name" value="LysR-type_TF_proteobact-type"/>
</dbReference>
<dbReference type="InterPro" id="IPR000847">
    <property type="entry name" value="LysR_HTH_N"/>
</dbReference>
<dbReference type="KEGG" id="llu:AKJ09_04558"/>
<dbReference type="Pfam" id="PF00126">
    <property type="entry name" value="HTH_1"/>
    <property type="match status" value="1"/>
</dbReference>
<feature type="domain" description="HTH lysR-type" evidence="5">
    <location>
        <begin position="48"/>
        <end position="74"/>
    </location>
</feature>
<dbReference type="PROSITE" id="PS50931">
    <property type="entry name" value="HTH_LYSR"/>
    <property type="match status" value="1"/>
</dbReference>
<evidence type="ECO:0000256" key="4">
    <source>
        <dbReference type="ARBA" id="ARBA00023163"/>
    </source>
</evidence>